<dbReference type="PANTHER" id="PTHR44943">
    <property type="entry name" value="CELLULOSE SYNTHASE OPERON PROTEIN C"/>
    <property type="match status" value="1"/>
</dbReference>
<evidence type="ECO:0000313" key="4">
    <source>
        <dbReference type="EMBL" id="MBL6449406.1"/>
    </source>
</evidence>
<evidence type="ECO:0000256" key="3">
    <source>
        <dbReference type="PROSITE-ProRule" id="PRU00339"/>
    </source>
</evidence>
<dbReference type="AlphaFoldDB" id="A0A937G360"/>
<dbReference type="PROSITE" id="PS50005">
    <property type="entry name" value="TPR"/>
    <property type="match status" value="1"/>
</dbReference>
<evidence type="ECO:0000256" key="2">
    <source>
        <dbReference type="ARBA" id="ARBA00022803"/>
    </source>
</evidence>
<keyword evidence="2 3" id="KW-0802">TPR repeat</keyword>
<name>A0A937G360_9BACT</name>
<keyword evidence="5" id="KW-1185">Reference proteome</keyword>
<evidence type="ECO:0000313" key="5">
    <source>
        <dbReference type="Proteomes" id="UP000614216"/>
    </source>
</evidence>
<protein>
    <recommendedName>
        <fullName evidence="6">Tetratricopeptide repeat protein</fullName>
    </recommendedName>
</protein>
<comment type="caution">
    <text evidence="4">The sequence shown here is derived from an EMBL/GenBank/DDBJ whole genome shotgun (WGS) entry which is preliminary data.</text>
</comment>
<dbReference type="SMART" id="SM00028">
    <property type="entry name" value="TPR"/>
    <property type="match status" value="6"/>
</dbReference>
<reference evidence="4" key="1">
    <citation type="submission" date="2021-01" db="EMBL/GenBank/DDBJ databases">
        <title>Fulvivirga kasyanovii gen. nov., sp nov., a novel member of the phylum Bacteroidetes isolated from seawater in a mussel farm.</title>
        <authorList>
            <person name="Zhao L.-H."/>
            <person name="Wang Z.-J."/>
        </authorList>
    </citation>
    <scope>NUCLEOTIDE SEQUENCE</scope>
    <source>
        <strain evidence="4">29W222</strain>
    </source>
</reference>
<evidence type="ECO:0000256" key="1">
    <source>
        <dbReference type="ARBA" id="ARBA00022737"/>
    </source>
</evidence>
<dbReference type="Proteomes" id="UP000614216">
    <property type="component" value="Unassembled WGS sequence"/>
</dbReference>
<dbReference type="Gene3D" id="1.25.40.10">
    <property type="entry name" value="Tetratricopeptide repeat domain"/>
    <property type="match status" value="2"/>
</dbReference>
<dbReference type="Pfam" id="PF13432">
    <property type="entry name" value="TPR_16"/>
    <property type="match status" value="1"/>
</dbReference>
<gene>
    <name evidence="4" type="ORF">JMN32_24050</name>
</gene>
<dbReference type="PANTHER" id="PTHR44943:SF8">
    <property type="entry name" value="TPR REPEAT-CONTAINING PROTEIN MJ0263"/>
    <property type="match status" value="1"/>
</dbReference>
<dbReference type="EMBL" id="JAEUGD010000066">
    <property type="protein sequence ID" value="MBL6449406.1"/>
    <property type="molecule type" value="Genomic_DNA"/>
</dbReference>
<organism evidence="4 5">
    <name type="scientific">Fulvivirga marina</name>
    <dbReference type="NCBI Taxonomy" id="2494733"/>
    <lineage>
        <taxon>Bacteria</taxon>
        <taxon>Pseudomonadati</taxon>
        <taxon>Bacteroidota</taxon>
        <taxon>Cytophagia</taxon>
        <taxon>Cytophagales</taxon>
        <taxon>Fulvivirgaceae</taxon>
        <taxon>Fulvivirga</taxon>
    </lineage>
</organism>
<dbReference type="InterPro" id="IPR051685">
    <property type="entry name" value="Ycf3/AcsC/BcsC/TPR_MFPF"/>
</dbReference>
<dbReference type="RefSeq" id="WP_202858932.1">
    <property type="nucleotide sequence ID" value="NZ_JAEUGD010000066.1"/>
</dbReference>
<proteinExistence type="predicted"/>
<dbReference type="InterPro" id="IPR019734">
    <property type="entry name" value="TPR_rpt"/>
</dbReference>
<sequence length="309" mass="35324">MKHFFKIIIFVCLLLPLKLKSQSDLKTYQYLIENSITALQESRNSEAEQQLDSLINIYQTDEQLFAKRLYLGDGLSEKQMNAFVTKSILYTQACFFKGLILLKSDRPYEALINFKISVESDSSFSDGFLGIADSYMAIYQYPKALEIYTYVLSIEPSNTYALLKSASALGFLKMYDQAVKKLDQAIKLDSTCTLCYQNKGYYLLLNKEYDNALIHLDMTLKAEPNDPYALNNKGFVLHKLNESKEGLKLIDASLKTFPDNHHAYLNKALIYLDKKKQKEACGFFSKAISLGLEPQYNDRTKPLVTECPQ</sequence>
<dbReference type="SUPFAM" id="SSF48452">
    <property type="entry name" value="TPR-like"/>
    <property type="match status" value="1"/>
</dbReference>
<evidence type="ECO:0008006" key="6">
    <source>
        <dbReference type="Google" id="ProtNLM"/>
    </source>
</evidence>
<accession>A0A937G360</accession>
<feature type="repeat" description="TPR" evidence="3">
    <location>
        <begin position="125"/>
        <end position="158"/>
    </location>
</feature>
<dbReference type="InterPro" id="IPR011990">
    <property type="entry name" value="TPR-like_helical_dom_sf"/>
</dbReference>
<keyword evidence="1" id="KW-0677">Repeat</keyword>